<dbReference type="PRINTS" id="PR00079">
    <property type="entry name" value="G6PDHDRGNASE"/>
</dbReference>
<dbReference type="PIRSF" id="PIRSF000110">
    <property type="entry name" value="G6PD"/>
    <property type="match status" value="1"/>
</dbReference>
<evidence type="ECO:0000313" key="11">
    <source>
        <dbReference type="Proteomes" id="UP000001916"/>
    </source>
</evidence>
<dbReference type="GO" id="GO:0005829">
    <property type="term" value="C:cytosol"/>
    <property type="evidence" value="ECO:0007669"/>
    <property type="project" value="TreeGrafter"/>
</dbReference>
<organism evidence="10 11">
    <name type="scientific">Allomeiothermus silvanus (strain ATCC 700542 / DSM 9946 / NBRC 106475 / NCIMB 13440 / VI-R2)</name>
    <name type="common">Thermus silvanus</name>
    <dbReference type="NCBI Taxonomy" id="526227"/>
    <lineage>
        <taxon>Bacteria</taxon>
        <taxon>Thermotogati</taxon>
        <taxon>Deinococcota</taxon>
        <taxon>Deinococci</taxon>
        <taxon>Thermales</taxon>
        <taxon>Thermaceae</taxon>
        <taxon>Allomeiothermus</taxon>
    </lineage>
</organism>
<evidence type="ECO:0000259" key="9">
    <source>
        <dbReference type="Pfam" id="PF02781"/>
    </source>
</evidence>
<feature type="binding site" evidence="7">
    <location>
        <position position="230"/>
    </location>
    <ligand>
        <name>substrate</name>
    </ligand>
</feature>
<dbReference type="InterPro" id="IPR022674">
    <property type="entry name" value="G6P_DH_NAD-bd"/>
</dbReference>
<dbReference type="EC" id="1.1.1.49" evidence="7"/>
<gene>
    <name evidence="7" type="primary">zwf</name>
    <name evidence="10" type="ordered locus">Mesil_3140</name>
</gene>
<dbReference type="Gene3D" id="3.40.50.720">
    <property type="entry name" value="NAD(P)-binding Rossmann-like Domain"/>
    <property type="match status" value="1"/>
</dbReference>
<dbReference type="RefSeq" id="WP_013159495.1">
    <property type="nucleotide sequence ID" value="NC_014212.1"/>
</dbReference>
<dbReference type="HAMAP" id="MF_00966">
    <property type="entry name" value="G6PD"/>
    <property type="match status" value="1"/>
</dbReference>
<dbReference type="InterPro" id="IPR019796">
    <property type="entry name" value="G6P_DH_AS"/>
</dbReference>
<dbReference type="GO" id="GO:0004345">
    <property type="term" value="F:glucose-6-phosphate dehydrogenase activity"/>
    <property type="evidence" value="ECO:0007669"/>
    <property type="project" value="UniProtKB-UniRule"/>
</dbReference>
<feature type="binding site" evidence="7">
    <location>
        <position position="143"/>
    </location>
    <ligand>
        <name>NADP(+)</name>
        <dbReference type="ChEBI" id="CHEBI:58349"/>
    </ligand>
</feature>
<dbReference type="InterPro" id="IPR036291">
    <property type="entry name" value="NAD(P)-bd_dom_sf"/>
</dbReference>
<dbReference type="GO" id="GO:0006006">
    <property type="term" value="P:glucose metabolic process"/>
    <property type="evidence" value="ECO:0007669"/>
    <property type="project" value="UniProtKB-KW"/>
</dbReference>
<proteinExistence type="inferred from homology"/>
<evidence type="ECO:0000256" key="3">
    <source>
        <dbReference type="ARBA" id="ARBA00022526"/>
    </source>
</evidence>
<evidence type="ECO:0000256" key="2">
    <source>
        <dbReference type="ARBA" id="ARBA00009975"/>
    </source>
</evidence>
<dbReference type="Pfam" id="PF02781">
    <property type="entry name" value="G6PD_C"/>
    <property type="match status" value="1"/>
</dbReference>
<dbReference type="InterPro" id="IPR001282">
    <property type="entry name" value="G6P_DH"/>
</dbReference>
<keyword evidence="4 7" id="KW-0521">NADP</keyword>
<dbReference type="Gene3D" id="3.30.360.10">
    <property type="entry name" value="Dihydrodipicolinate Reductase, domain 2"/>
    <property type="match status" value="1"/>
</dbReference>
<dbReference type="SUPFAM" id="SSF51735">
    <property type="entry name" value="NAD(P)-binding Rossmann-fold domains"/>
    <property type="match status" value="1"/>
</dbReference>
<comment type="similarity">
    <text evidence="2 7">Belongs to the glucose-6-phosphate dehydrogenase family.</text>
</comment>
<keyword evidence="5 7" id="KW-0560">Oxidoreductase</keyword>
<dbReference type="Proteomes" id="UP000001916">
    <property type="component" value="Chromosome"/>
</dbReference>
<keyword evidence="6 7" id="KW-0119">Carbohydrate metabolism</keyword>
<dbReference type="HOGENOM" id="CLU_013524_5_0_0"/>
<evidence type="ECO:0000313" key="10">
    <source>
        <dbReference type="EMBL" id="ADH64967.1"/>
    </source>
</evidence>
<evidence type="ECO:0000256" key="5">
    <source>
        <dbReference type="ARBA" id="ARBA00023002"/>
    </source>
</evidence>
<comment type="caution">
    <text evidence="7">Lacks conserved residue(s) required for the propagation of feature annotation.</text>
</comment>
<dbReference type="NCBIfam" id="TIGR00871">
    <property type="entry name" value="zwf"/>
    <property type="match status" value="1"/>
</dbReference>
<accession>D7BEA9</accession>
<dbReference type="OrthoDB" id="9802739at2"/>
<keyword evidence="11" id="KW-1185">Reference proteome</keyword>
<dbReference type="PANTHER" id="PTHR23429:SF0">
    <property type="entry name" value="GLUCOSE-6-PHOSPHATE 1-DEHYDROGENASE"/>
    <property type="match status" value="1"/>
</dbReference>
<feature type="binding site" evidence="7">
    <location>
        <position position="335"/>
    </location>
    <ligand>
        <name>substrate</name>
    </ligand>
</feature>
<evidence type="ECO:0000256" key="4">
    <source>
        <dbReference type="ARBA" id="ARBA00022857"/>
    </source>
</evidence>
<dbReference type="NCBIfam" id="NF009492">
    <property type="entry name" value="PRK12853.1-3"/>
    <property type="match status" value="1"/>
</dbReference>
<comment type="pathway">
    <text evidence="1 7">Carbohydrate degradation; pentose phosphate pathway; D-ribulose 5-phosphate from D-glucose 6-phosphate (oxidative stage): step 1/3.</text>
</comment>
<name>D7BEA9_ALLS1</name>
<evidence type="ECO:0000256" key="7">
    <source>
        <dbReference type="HAMAP-Rule" id="MF_00966"/>
    </source>
</evidence>
<feature type="binding site" evidence="7">
    <location>
        <position position="173"/>
    </location>
    <ligand>
        <name>substrate</name>
    </ligand>
</feature>
<dbReference type="KEGG" id="msv:Mesil_3140"/>
<dbReference type="GO" id="GO:0050661">
    <property type="term" value="F:NADP binding"/>
    <property type="evidence" value="ECO:0007669"/>
    <property type="project" value="UniProtKB-UniRule"/>
</dbReference>
<dbReference type="Pfam" id="PF00479">
    <property type="entry name" value="G6PD_N"/>
    <property type="match status" value="1"/>
</dbReference>
<feature type="domain" description="Glucose-6-phosphate dehydrogenase C-terminal" evidence="9">
    <location>
        <begin position="184"/>
        <end position="474"/>
    </location>
</feature>
<dbReference type="GO" id="GO:0009051">
    <property type="term" value="P:pentose-phosphate shunt, oxidative branch"/>
    <property type="evidence" value="ECO:0007669"/>
    <property type="project" value="TreeGrafter"/>
</dbReference>
<evidence type="ECO:0000256" key="1">
    <source>
        <dbReference type="ARBA" id="ARBA00004937"/>
    </source>
</evidence>
<feature type="binding site" evidence="7">
    <location>
        <position position="211"/>
    </location>
    <ligand>
        <name>substrate</name>
    </ligand>
</feature>
<dbReference type="AlphaFoldDB" id="D7BEA9"/>
<dbReference type="PROSITE" id="PS00069">
    <property type="entry name" value="G6P_DEHYDROGENASE"/>
    <property type="match status" value="1"/>
</dbReference>
<sequence>MHAPQSFSTTLVILGATGDLTQRLLMPALYRLHARGHLEGVFLQGYAVEDWEREKFLAHLEQALRRFVPEFDPAVWGGLQERIAYRAGDLSSGRLAALRDDLAANVLFYLALPPDLFGVAAEGLGRAKLQDDTQGFRRLIVEKPFGYDLASAEALRQQMHRFWREDQIFRIDHFLGKETTQNLLVFRFANRFLEPIWNTQHIAQVQITYAETLGLEGRWRYYDQAGALRDMLQNHLMQLFTLTALEPPSVWDAEVLREHKVEVLRSVRPIPAEQVEDFAVRGQYTAGSLEGQELPGYRQEAHIPPTSTTETFAALKLYVDNWRWRGVPFYLRSGKRLCADYAEVAVQFHEVPAQFFGPKAPGSNWLILRMQPRESLELQAWAKRPGLALEARPVTLEAPYEQPGDAPYSAYEQLLLDALHGDQAHFLRFDEVEWAWRILEPVQAAWKSGQPEPYPAGSEGPLGMARLMSDGHAWRPLGGE</sequence>
<feature type="domain" description="Glucose-6-phosphate dehydrogenase NAD-binding" evidence="8">
    <location>
        <begin position="12"/>
        <end position="182"/>
    </location>
</feature>
<dbReference type="InterPro" id="IPR022675">
    <property type="entry name" value="G6P_DH_C"/>
</dbReference>
<comment type="function">
    <text evidence="7">Catalyzes the oxidation of glucose 6-phosphate to 6-phosphogluconolactone.</text>
</comment>
<feature type="active site" description="Proton acceptor" evidence="7">
    <location>
        <position position="235"/>
    </location>
</feature>
<dbReference type="STRING" id="526227.Mesil_3140"/>
<evidence type="ECO:0000256" key="6">
    <source>
        <dbReference type="ARBA" id="ARBA00023277"/>
    </source>
</evidence>
<dbReference type="eggNOG" id="COG0364">
    <property type="taxonomic scope" value="Bacteria"/>
</dbReference>
<dbReference type="SUPFAM" id="SSF55347">
    <property type="entry name" value="Glyceraldehyde-3-phosphate dehydrogenase-like, C-terminal domain"/>
    <property type="match status" value="1"/>
</dbReference>
<keyword evidence="3 7" id="KW-0313">Glucose metabolism</keyword>
<reference evidence="10 11" key="1">
    <citation type="journal article" date="2010" name="Stand. Genomic Sci.">
        <title>Complete genome sequence of Meiothermus silvanus type strain (VI-R2).</title>
        <authorList>
            <person name="Sikorski J."/>
            <person name="Tindall B.J."/>
            <person name="Lowry S."/>
            <person name="Lucas S."/>
            <person name="Nolan M."/>
            <person name="Copeland A."/>
            <person name="Glavina Del Rio T."/>
            <person name="Tice H."/>
            <person name="Cheng J.F."/>
            <person name="Han C."/>
            <person name="Pitluck S."/>
            <person name="Liolios K."/>
            <person name="Ivanova N."/>
            <person name="Mavromatis K."/>
            <person name="Mikhailova N."/>
            <person name="Pati A."/>
            <person name="Goodwin L."/>
            <person name="Chen A."/>
            <person name="Palaniappan K."/>
            <person name="Land M."/>
            <person name="Hauser L."/>
            <person name="Chang Y.J."/>
            <person name="Jeffries C.D."/>
            <person name="Rohde M."/>
            <person name="Goker M."/>
            <person name="Woyke T."/>
            <person name="Bristow J."/>
            <person name="Eisen J.A."/>
            <person name="Markowitz V."/>
            <person name="Hugenholtz P."/>
            <person name="Kyrpides N.C."/>
            <person name="Klenk H.P."/>
            <person name="Lapidus A."/>
        </authorList>
    </citation>
    <scope>NUCLEOTIDE SEQUENCE [LARGE SCALE GENOMIC DNA]</scope>
    <source>
        <strain evidence="11">ATCC 700542 / DSM 9946 / VI-R2</strain>
    </source>
</reference>
<feature type="binding site" evidence="7">
    <location>
        <begin position="89"/>
        <end position="90"/>
    </location>
    <ligand>
        <name>NADP(+)</name>
        <dbReference type="ChEBI" id="CHEBI:58349"/>
    </ligand>
</feature>
<dbReference type="UniPathway" id="UPA00115">
    <property type="reaction ID" value="UER00408"/>
</dbReference>
<dbReference type="PANTHER" id="PTHR23429">
    <property type="entry name" value="GLUCOSE-6-PHOSPHATE 1-DEHYDROGENASE G6PD"/>
    <property type="match status" value="1"/>
</dbReference>
<comment type="catalytic activity">
    <reaction evidence="7">
        <text>D-glucose 6-phosphate + NADP(+) = 6-phospho-D-glucono-1,5-lactone + NADPH + H(+)</text>
        <dbReference type="Rhea" id="RHEA:15841"/>
        <dbReference type="ChEBI" id="CHEBI:15378"/>
        <dbReference type="ChEBI" id="CHEBI:57783"/>
        <dbReference type="ChEBI" id="CHEBI:57955"/>
        <dbReference type="ChEBI" id="CHEBI:58349"/>
        <dbReference type="ChEBI" id="CHEBI:61548"/>
        <dbReference type="EC" id="1.1.1.49"/>
    </reaction>
</comment>
<protein>
    <recommendedName>
        <fullName evidence="7">Glucose-6-phosphate 1-dehydrogenase</fullName>
        <shortName evidence="7">G6PD</shortName>
        <ecNumber evidence="7">1.1.1.49</ecNumber>
    </recommendedName>
</protein>
<evidence type="ECO:0000259" key="8">
    <source>
        <dbReference type="Pfam" id="PF00479"/>
    </source>
</evidence>
<feature type="binding site" evidence="7">
    <location>
        <position position="177"/>
    </location>
    <ligand>
        <name>substrate</name>
    </ligand>
</feature>
<dbReference type="EMBL" id="CP002042">
    <property type="protein sequence ID" value="ADH64967.1"/>
    <property type="molecule type" value="Genomic_DNA"/>
</dbReference>